<gene>
    <name evidence="3" type="ORF">SAMN05192529_10676</name>
</gene>
<dbReference type="RefSeq" id="WP_091395601.1">
    <property type="nucleotide sequence ID" value="NZ_FNQY01000006.1"/>
</dbReference>
<name>A0A1H3XRG8_9BACT</name>
<feature type="region of interest" description="Disordered" evidence="1">
    <location>
        <begin position="378"/>
        <end position="398"/>
    </location>
</feature>
<feature type="transmembrane region" description="Helical" evidence="2">
    <location>
        <begin position="349"/>
        <end position="370"/>
    </location>
</feature>
<feature type="transmembrane region" description="Helical" evidence="2">
    <location>
        <begin position="151"/>
        <end position="172"/>
    </location>
</feature>
<dbReference type="PANTHER" id="PTHR34219">
    <property type="entry name" value="IRON-REGULATED INNER MEMBRANE PROTEIN-RELATED"/>
    <property type="match status" value="1"/>
</dbReference>
<organism evidence="3 4">
    <name type="scientific">Arachidicoccus rhizosphaerae</name>
    <dbReference type="NCBI Taxonomy" id="551991"/>
    <lineage>
        <taxon>Bacteria</taxon>
        <taxon>Pseudomonadati</taxon>
        <taxon>Bacteroidota</taxon>
        <taxon>Chitinophagia</taxon>
        <taxon>Chitinophagales</taxon>
        <taxon>Chitinophagaceae</taxon>
        <taxon>Arachidicoccus</taxon>
    </lineage>
</organism>
<evidence type="ECO:0000256" key="1">
    <source>
        <dbReference type="SAM" id="MobiDB-lite"/>
    </source>
</evidence>
<feature type="compositionally biased region" description="Basic residues" evidence="1">
    <location>
        <begin position="378"/>
        <end position="389"/>
    </location>
</feature>
<dbReference type="STRING" id="551991.SAMN05192529_10676"/>
<dbReference type="EMBL" id="FNQY01000006">
    <property type="protein sequence ID" value="SEA02055.1"/>
    <property type="molecule type" value="Genomic_DNA"/>
</dbReference>
<accession>A0A1H3XRG8</accession>
<reference evidence="3 4" key="1">
    <citation type="submission" date="2016-10" db="EMBL/GenBank/DDBJ databases">
        <authorList>
            <person name="de Groot N.N."/>
        </authorList>
    </citation>
    <scope>NUCLEOTIDE SEQUENCE [LARGE SCALE GENOMIC DNA]</scope>
    <source>
        <strain evidence="3 4">Vu-144</strain>
    </source>
</reference>
<keyword evidence="2" id="KW-0472">Membrane</keyword>
<sequence>MKGEKKSKKSKKSVFSRVNAWLHLWLGIFSGVILVFVALTGTMVVYGDEIIDWSAGSARYVQNVSTERLPMEKLMVGVTSAYPQAKLSEVTVYKDPHRSVRFRAFSKEQGLAFAYVNPYNGAVLKYDNTGNFFFVVAHLHSSFLWHGPGTWIVDIATIIFLIELISGIVLWWPKKWTKKTRDDSFKIRWKARFKRVNYDLHNVLGFYSSILALILTVTGLIIAFKPVFESTAQIFGGDIQTPWQKQMPKAEPALQAVPLNQVINAAFTEHPQQRMAQVWIFNISKEGYYTVFTGSNFGLKSSENSKINFYDKVSGRPISIPEKSLRGEYVENYVWQLHMGTWMGQVGKLFTFLCGLICTSLPITGFLIWWHRGRKKKKKSFKQPLPHKKRPEEQLEMA</sequence>
<evidence type="ECO:0000256" key="2">
    <source>
        <dbReference type="SAM" id="Phobius"/>
    </source>
</evidence>
<protein>
    <submittedName>
        <fullName evidence="3">Uncharacterized iron-regulated membrane protein</fullName>
    </submittedName>
</protein>
<dbReference type="AlphaFoldDB" id="A0A1H3XRG8"/>
<feature type="transmembrane region" description="Helical" evidence="2">
    <location>
        <begin position="204"/>
        <end position="224"/>
    </location>
</feature>
<keyword evidence="4" id="KW-1185">Reference proteome</keyword>
<dbReference type="InterPro" id="IPR005625">
    <property type="entry name" value="PepSY-ass_TM"/>
</dbReference>
<keyword evidence="2" id="KW-1133">Transmembrane helix</keyword>
<dbReference type="Proteomes" id="UP000199041">
    <property type="component" value="Unassembled WGS sequence"/>
</dbReference>
<feature type="transmembrane region" description="Helical" evidence="2">
    <location>
        <begin position="21"/>
        <end position="46"/>
    </location>
</feature>
<evidence type="ECO:0000313" key="4">
    <source>
        <dbReference type="Proteomes" id="UP000199041"/>
    </source>
</evidence>
<dbReference type="Pfam" id="PF03929">
    <property type="entry name" value="PepSY_TM"/>
    <property type="match status" value="1"/>
</dbReference>
<dbReference type="OrthoDB" id="111691at2"/>
<keyword evidence="2" id="KW-0812">Transmembrane</keyword>
<dbReference type="PANTHER" id="PTHR34219:SF3">
    <property type="entry name" value="BLL7967 PROTEIN"/>
    <property type="match status" value="1"/>
</dbReference>
<evidence type="ECO:0000313" key="3">
    <source>
        <dbReference type="EMBL" id="SEA02055.1"/>
    </source>
</evidence>
<proteinExistence type="predicted"/>